<keyword evidence="1" id="KW-0677">Repeat</keyword>
<keyword evidence="5" id="KW-1185">Reference proteome</keyword>
<feature type="domain" description="Clp R" evidence="3">
    <location>
        <begin position="77"/>
        <end position="234"/>
    </location>
</feature>
<comment type="caution">
    <text evidence="4">The sequence shown here is derived from an EMBL/GenBank/DDBJ whole genome shotgun (WGS) entry which is preliminary data.</text>
</comment>
<proteinExistence type="predicted"/>
<dbReference type="InterPro" id="IPR027417">
    <property type="entry name" value="P-loop_NTPase"/>
</dbReference>
<dbReference type="InterPro" id="IPR003593">
    <property type="entry name" value="AAA+_ATPase"/>
</dbReference>
<evidence type="ECO:0000313" key="4">
    <source>
        <dbReference type="EMBL" id="CAK9094976.1"/>
    </source>
</evidence>
<dbReference type="Pfam" id="PF20030">
    <property type="entry name" value="bpMoxR"/>
    <property type="match status" value="1"/>
</dbReference>
<protein>
    <submittedName>
        <fullName evidence="4">ATPase RavA (Regulatory ATPase variant A)</fullName>
    </submittedName>
</protein>
<dbReference type="Gene3D" id="1.10.1780.10">
    <property type="entry name" value="Clp, N-terminal domain"/>
    <property type="match status" value="1"/>
</dbReference>
<dbReference type="InterPro" id="IPR004176">
    <property type="entry name" value="Clp_R_N"/>
</dbReference>
<dbReference type="InterPro" id="IPR050513">
    <property type="entry name" value="RavA_ATPases"/>
</dbReference>
<organism evidence="4 5">
    <name type="scientific">Durusdinium trenchii</name>
    <dbReference type="NCBI Taxonomy" id="1381693"/>
    <lineage>
        <taxon>Eukaryota</taxon>
        <taxon>Sar</taxon>
        <taxon>Alveolata</taxon>
        <taxon>Dinophyceae</taxon>
        <taxon>Suessiales</taxon>
        <taxon>Symbiodiniaceae</taxon>
        <taxon>Durusdinium</taxon>
    </lineage>
</organism>
<dbReference type="PANTHER" id="PTHR32204:SF0">
    <property type="entry name" value="ATPASE RAVA"/>
    <property type="match status" value="1"/>
</dbReference>
<keyword evidence="2" id="KW-0175">Coiled coil</keyword>
<accession>A0ABP0R709</accession>
<name>A0ABP0R709_9DINO</name>
<evidence type="ECO:0000256" key="1">
    <source>
        <dbReference type="PROSITE-ProRule" id="PRU01251"/>
    </source>
</evidence>
<dbReference type="Pfam" id="PF17868">
    <property type="entry name" value="AAA_lid_8"/>
    <property type="match status" value="1"/>
</dbReference>
<dbReference type="SMART" id="SM00382">
    <property type="entry name" value="AAA"/>
    <property type="match status" value="1"/>
</dbReference>
<dbReference type="Gene3D" id="3.40.50.300">
    <property type="entry name" value="P-loop containing nucleotide triphosphate hydrolases"/>
    <property type="match status" value="1"/>
</dbReference>
<dbReference type="Proteomes" id="UP001642464">
    <property type="component" value="Unassembled WGS sequence"/>
</dbReference>
<dbReference type="Pfam" id="PF02861">
    <property type="entry name" value="Clp_N"/>
    <property type="match status" value="1"/>
</dbReference>
<evidence type="ECO:0000256" key="2">
    <source>
        <dbReference type="SAM" id="Coils"/>
    </source>
</evidence>
<evidence type="ECO:0000313" key="5">
    <source>
        <dbReference type="Proteomes" id="UP001642464"/>
    </source>
</evidence>
<dbReference type="InterPro" id="IPR036628">
    <property type="entry name" value="Clp_N_dom_sf"/>
</dbReference>
<dbReference type="CDD" id="cd00009">
    <property type="entry name" value="AAA"/>
    <property type="match status" value="1"/>
</dbReference>
<dbReference type="InterPro" id="IPR045427">
    <property type="entry name" value="MoxR"/>
</dbReference>
<dbReference type="PROSITE" id="PS51903">
    <property type="entry name" value="CLP_R"/>
    <property type="match status" value="1"/>
</dbReference>
<feature type="coiled-coil region" evidence="2">
    <location>
        <begin position="595"/>
        <end position="626"/>
    </location>
</feature>
<dbReference type="EMBL" id="CAXAMM010040718">
    <property type="protein sequence ID" value="CAK9094976.1"/>
    <property type="molecule type" value="Genomic_DNA"/>
</dbReference>
<reference evidence="4 5" key="1">
    <citation type="submission" date="2024-02" db="EMBL/GenBank/DDBJ databases">
        <authorList>
            <person name="Chen Y."/>
            <person name="Shah S."/>
            <person name="Dougan E. K."/>
            <person name="Thang M."/>
            <person name="Chan C."/>
        </authorList>
    </citation>
    <scope>NUCLEOTIDE SEQUENCE [LARGE SCALE GENOMIC DNA]</scope>
</reference>
<dbReference type="PANTHER" id="PTHR32204">
    <property type="entry name" value="ATPASE RAVA"/>
    <property type="match status" value="1"/>
</dbReference>
<gene>
    <name evidence="4" type="ORF">SCF082_LOCUS44621</name>
</gene>
<sequence length="721" mass="79795">MLTSCSPSIQRLLDAAAPLKARNSRSLQGASPQMGVLPTSAGCISIFCSYASRRCLLSQRQFRLAKVKGGKTKEAAPDYTTFSDDLIVVVQNADKEAQELCTTQIGTDALLLSLLTVSEEDSPNADATRKAAFPGISTEQVASYLQQRSQKGAKGKKASGATSKVPMMFTPMTRRSLQAAQEEQVRLGHAAVEPAHLLLALLKEQRAQSNELLQHFGQSPEDVQRRVLATLQGPLAKVRLDASITLLELEKEVVADAAPASDRPLATKLSKAYTQLTGGLVERSVEAKLMLLAALSGEHLFLLGPPGTAKSLLARRLAEVCRGKFFERLLTRFSVPEEVFGPLSLQALEKDELRRKVEGFLPTADVAFLDEIFKANSSILNALLTLLNERRFDNGVERIEVPLWCAVAASNELPESDELEALFDRFLLRRAVPRVSDREVPEFLKRSLEVDAEQSDDNEEEGPMLSVVDSVECQSLASKTVFPSDLLDLVVSLRAYLRDEAEPPVLLSDRRLKKAVRLIRLAAFTAGAEEVSELDLLLLQHMCWDKEPSQAGEVRVWLLERMRKPPEREDVVKKAGFILKGLKLRLRRNVRGSSLDLAKKDLSSLREVLQEQLQRRLRRRANLQAMLQNEEGLRLFWLEKEDLSEAKDLLLPALEEDVSEASVALKEVLELQGATELTTEAREMTLDSLLEDEGMAQESLSTEKMLKMPLNGTFPGPMVGG</sequence>
<evidence type="ECO:0000259" key="3">
    <source>
        <dbReference type="PROSITE" id="PS51903"/>
    </source>
</evidence>
<dbReference type="InterPro" id="IPR041538">
    <property type="entry name" value="RavA-like_AAA_lid"/>
</dbReference>
<dbReference type="SUPFAM" id="SSF52540">
    <property type="entry name" value="P-loop containing nucleoside triphosphate hydrolases"/>
    <property type="match status" value="1"/>
</dbReference>
<dbReference type="SUPFAM" id="SSF81923">
    <property type="entry name" value="Double Clp-N motif"/>
    <property type="match status" value="1"/>
</dbReference>